<reference evidence="3 4" key="1">
    <citation type="submission" date="2023-04" db="EMBL/GenBank/DDBJ databases">
        <title>Lysobacter sp. strain UC isolated from soil sample.</title>
        <authorList>
            <person name="Choksket S."/>
            <person name="Harshvardhan F."/>
            <person name="Rana R."/>
            <person name="Patil P.B."/>
            <person name="Korpole S."/>
        </authorList>
    </citation>
    <scope>NUCLEOTIDE SEQUENCE [LARGE SCALE GENOMIC DNA]</scope>
    <source>
        <strain evidence="3 4">UC</strain>
    </source>
</reference>
<proteinExistence type="predicted"/>
<gene>
    <name evidence="3" type="ORF">P8609_12980</name>
</gene>
<keyword evidence="1" id="KW-1133">Transmembrane helix</keyword>
<keyword evidence="1" id="KW-0472">Membrane</keyword>
<feature type="transmembrane region" description="Helical" evidence="1">
    <location>
        <begin position="6"/>
        <end position="26"/>
    </location>
</feature>
<keyword evidence="1" id="KW-0812">Transmembrane</keyword>
<sequence>MSLAFLIPGALAALVAIVLPLLIHLARRSEQRPTPFAALRWLRQKPKPRHRIRFDEWPLLIVRLLLVALLALLLARPVLHGGEAHAPYVAVAPGLDLAPLRAGIPAADARWHWLAPGFPSVDETPGASNASLPSLLRELDANLPEDVALTVFIPARIDGADGRRIVLSREVDWRIVPAAVPAAAAQTAAATPALVVRYAPDRASAARYLRAATLAWQSTAANAKVDAASTGDPLPTGAKHVAWIARGEVPPPIRDWARNGGTLLLDADASLDATSAWAPLWRDDAGTALIEGAAYGRGRVLRFTRALVPQAMPQLLDATFPLHLRDALAPATAPPSRVAAAEFAPTAGGPTFPIAPRDLQPWLALLIALLFLLERWLATSSRRGVAP</sequence>
<name>A0ABU1CFZ8_9GAMM</name>
<keyword evidence="4" id="KW-1185">Reference proteome</keyword>
<protein>
    <submittedName>
        <fullName evidence="3">BatA domain-containing protein</fullName>
    </submittedName>
</protein>
<dbReference type="RefSeq" id="WP_309263017.1">
    <property type="nucleotide sequence ID" value="NZ_JARUHG010000004.1"/>
</dbReference>
<evidence type="ECO:0000313" key="3">
    <source>
        <dbReference type="EMBL" id="MDR0183873.1"/>
    </source>
</evidence>
<dbReference type="EMBL" id="JARUHG010000004">
    <property type="protein sequence ID" value="MDR0183873.1"/>
    <property type="molecule type" value="Genomic_DNA"/>
</dbReference>
<dbReference type="Proteomes" id="UP001233535">
    <property type="component" value="Unassembled WGS sequence"/>
</dbReference>
<dbReference type="NCBIfam" id="TIGR02226">
    <property type="entry name" value="two_anch"/>
    <property type="match status" value="1"/>
</dbReference>
<evidence type="ECO:0000256" key="1">
    <source>
        <dbReference type="SAM" id="Phobius"/>
    </source>
</evidence>
<evidence type="ECO:0000259" key="2">
    <source>
        <dbReference type="Pfam" id="PF07584"/>
    </source>
</evidence>
<dbReference type="InterPro" id="IPR024163">
    <property type="entry name" value="Aerotolerance_reg_N"/>
</dbReference>
<evidence type="ECO:0000313" key="4">
    <source>
        <dbReference type="Proteomes" id="UP001233535"/>
    </source>
</evidence>
<comment type="caution">
    <text evidence="3">The sequence shown here is derived from an EMBL/GenBank/DDBJ whole genome shotgun (WGS) entry which is preliminary data.</text>
</comment>
<dbReference type="PANTHER" id="PTHR37464">
    <property type="entry name" value="BLL2463 PROTEIN"/>
    <property type="match status" value="1"/>
</dbReference>
<organism evidence="3 4">
    <name type="scientific">Lysobacter arvi</name>
    <dbReference type="NCBI Taxonomy" id="3038776"/>
    <lineage>
        <taxon>Bacteria</taxon>
        <taxon>Pseudomonadati</taxon>
        <taxon>Pseudomonadota</taxon>
        <taxon>Gammaproteobacteria</taxon>
        <taxon>Lysobacterales</taxon>
        <taxon>Lysobacteraceae</taxon>
        <taxon>Lysobacter</taxon>
    </lineage>
</organism>
<dbReference type="InterPro" id="IPR011933">
    <property type="entry name" value="Double_TM_dom"/>
</dbReference>
<accession>A0ABU1CFZ8</accession>
<dbReference type="PANTHER" id="PTHR37464:SF1">
    <property type="entry name" value="BLL2463 PROTEIN"/>
    <property type="match status" value="1"/>
</dbReference>
<feature type="domain" description="Aerotolerance regulator N-terminal" evidence="2">
    <location>
        <begin position="1"/>
        <end position="77"/>
    </location>
</feature>
<feature type="transmembrane region" description="Helical" evidence="1">
    <location>
        <begin position="57"/>
        <end position="75"/>
    </location>
</feature>
<dbReference type="Pfam" id="PF07584">
    <property type="entry name" value="BatA"/>
    <property type="match status" value="1"/>
</dbReference>